<dbReference type="InterPro" id="IPR027417">
    <property type="entry name" value="P-loop_NTPase"/>
</dbReference>
<dbReference type="SUPFAM" id="SSF52540">
    <property type="entry name" value="P-loop containing nucleoside triphosphate hydrolases"/>
    <property type="match status" value="1"/>
</dbReference>
<name>A0A9D1DNW9_9FIRM</name>
<protein>
    <submittedName>
        <fullName evidence="1">AAA family ATPase</fullName>
    </submittedName>
</protein>
<proteinExistence type="predicted"/>
<evidence type="ECO:0000313" key="1">
    <source>
        <dbReference type="EMBL" id="HIR56328.1"/>
    </source>
</evidence>
<dbReference type="EMBL" id="DVHF01000019">
    <property type="protein sequence ID" value="HIR56328.1"/>
    <property type="molecule type" value="Genomic_DNA"/>
</dbReference>
<sequence length="199" mass="22281">MARGIIIFGPAGSGKTTLGRMTAESLQYPYFDLDDYIWRKDTAIPYTQMYSREEKIGRLMSDISRGSHFVMAGSMSSFHVPFDPLFDLAVYLTASTETRLARLHQRELSAFGSRILPGGDMYEEHQQFLDGASRYETDGSPSRSGHEQWAAVLPCRLLRLSGEDAPEKNAEIILAEYARCISAIAKMGKEETDPSEKPE</sequence>
<comment type="caution">
    <text evidence="1">The sequence shown here is derived from an EMBL/GenBank/DDBJ whole genome shotgun (WGS) entry which is preliminary data.</text>
</comment>
<gene>
    <name evidence="1" type="ORF">IAA54_01540</name>
</gene>
<dbReference type="PANTHER" id="PTHR37816:SF2">
    <property type="entry name" value="DNA TOPOLOGY MODULATION PROTEIN FLAR-RELATED PROTEIN"/>
    <property type="match status" value="1"/>
</dbReference>
<dbReference type="InterPro" id="IPR052922">
    <property type="entry name" value="Cytidylate_Kinase-2"/>
</dbReference>
<dbReference type="PANTHER" id="PTHR37816">
    <property type="entry name" value="YALI0E33011P"/>
    <property type="match status" value="1"/>
</dbReference>
<dbReference type="PRINTS" id="PR01100">
    <property type="entry name" value="SHIKIMTKNASE"/>
</dbReference>
<dbReference type="Pfam" id="PF13238">
    <property type="entry name" value="AAA_18"/>
    <property type="match status" value="1"/>
</dbReference>
<dbReference type="Proteomes" id="UP000886785">
    <property type="component" value="Unassembled WGS sequence"/>
</dbReference>
<organism evidence="1 2">
    <name type="scientific">Candidatus Gallacutalibacter pullicola</name>
    <dbReference type="NCBI Taxonomy" id="2840830"/>
    <lineage>
        <taxon>Bacteria</taxon>
        <taxon>Bacillati</taxon>
        <taxon>Bacillota</taxon>
        <taxon>Clostridia</taxon>
        <taxon>Eubacteriales</taxon>
        <taxon>Candidatus Gallacutalibacter</taxon>
    </lineage>
</organism>
<reference evidence="1" key="2">
    <citation type="journal article" date="2021" name="PeerJ">
        <title>Extensive microbial diversity within the chicken gut microbiome revealed by metagenomics and culture.</title>
        <authorList>
            <person name="Gilroy R."/>
            <person name="Ravi A."/>
            <person name="Getino M."/>
            <person name="Pursley I."/>
            <person name="Horton D.L."/>
            <person name="Alikhan N.F."/>
            <person name="Baker D."/>
            <person name="Gharbi K."/>
            <person name="Hall N."/>
            <person name="Watson M."/>
            <person name="Adriaenssens E.M."/>
            <person name="Foster-Nyarko E."/>
            <person name="Jarju S."/>
            <person name="Secka A."/>
            <person name="Antonio M."/>
            <person name="Oren A."/>
            <person name="Chaudhuri R.R."/>
            <person name="La Ragione R."/>
            <person name="Hildebrand F."/>
            <person name="Pallen M.J."/>
        </authorList>
    </citation>
    <scope>NUCLEOTIDE SEQUENCE</scope>
    <source>
        <strain evidence="1">ChiSjej1B19-7085</strain>
    </source>
</reference>
<dbReference type="Gene3D" id="3.40.50.300">
    <property type="entry name" value="P-loop containing nucleotide triphosphate hydrolases"/>
    <property type="match status" value="1"/>
</dbReference>
<accession>A0A9D1DNW9</accession>
<dbReference type="AlphaFoldDB" id="A0A9D1DNW9"/>
<reference evidence="1" key="1">
    <citation type="submission" date="2020-10" db="EMBL/GenBank/DDBJ databases">
        <authorList>
            <person name="Gilroy R."/>
        </authorList>
    </citation>
    <scope>NUCLEOTIDE SEQUENCE</scope>
    <source>
        <strain evidence="1">ChiSjej1B19-7085</strain>
    </source>
</reference>
<evidence type="ECO:0000313" key="2">
    <source>
        <dbReference type="Proteomes" id="UP000886785"/>
    </source>
</evidence>